<keyword evidence="1" id="KW-0802">TPR repeat</keyword>
<name>A0ABR3D069_NEUIN</name>
<protein>
    <recommendedName>
        <fullName evidence="2">DUF7708 domain-containing protein</fullName>
    </recommendedName>
</protein>
<feature type="domain" description="DUF7708" evidence="2">
    <location>
        <begin position="78"/>
        <end position="212"/>
    </location>
</feature>
<proteinExistence type="predicted"/>
<dbReference type="InterPro" id="IPR027417">
    <property type="entry name" value="P-loop_NTPase"/>
</dbReference>
<feature type="repeat" description="TPR" evidence="1">
    <location>
        <begin position="792"/>
        <end position="825"/>
    </location>
</feature>
<reference evidence="3 4" key="1">
    <citation type="submission" date="2023-09" db="EMBL/GenBank/DDBJ databases">
        <title>Multi-omics analysis of a traditional fermented food reveals byproduct-associated fungal strains for waste-to-food upcycling.</title>
        <authorList>
            <consortium name="Lawrence Berkeley National Laboratory"/>
            <person name="Rekdal V.M."/>
            <person name="Villalobos-Escobedo J.M."/>
            <person name="Rodriguez-Valeron N."/>
            <person name="Garcia M.O."/>
            <person name="Vasquez D.P."/>
            <person name="Damayanti I."/>
            <person name="Sorensen P.M."/>
            <person name="Baidoo E.E."/>
            <person name="De Carvalho A.C."/>
            <person name="Riley R."/>
            <person name="Lipzen A."/>
            <person name="He G."/>
            <person name="Yan M."/>
            <person name="Haridas S."/>
            <person name="Daum C."/>
            <person name="Yoshinaga Y."/>
            <person name="Ng V."/>
            <person name="Grigoriev I.V."/>
            <person name="Munk R."/>
            <person name="Nuraida L."/>
            <person name="Wijaya C.H."/>
            <person name="Morales P.-C."/>
            <person name="Keasling J.D."/>
        </authorList>
    </citation>
    <scope>NUCLEOTIDE SEQUENCE [LARGE SCALE GENOMIC DNA]</scope>
    <source>
        <strain evidence="3 4">FGSC 2613</strain>
    </source>
</reference>
<dbReference type="SUPFAM" id="SSF52540">
    <property type="entry name" value="P-loop containing nucleoside triphosphate hydrolases"/>
    <property type="match status" value="1"/>
</dbReference>
<dbReference type="SUPFAM" id="SSF48452">
    <property type="entry name" value="TPR-like"/>
    <property type="match status" value="1"/>
</dbReference>
<dbReference type="InterPro" id="IPR011990">
    <property type="entry name" value="TPR-like_helical_dom_sf"/>
</dbReference>
<dbReference type="Gene3D" id="3.40.50.300">
    <property type="entry name" value="P-loop containing nucleotide triphosphate hydrolases"/>
    <property type="match status" value="1"/>
</dbReference>
<dbReference type="PANTHER" id="PTHR46082:SF10">
    <property type="entry name" value="NB-ARC DOMAIN-CONTAINING PROTEIN"/>
    <property type="match status" value="1"/>
</dbReference>
<gene>
    <name evidence="3" type="ORF">QR685DRAFT_116977</name>
</gene>
<sequence length="1063" mass="118924">MLELPLRSYERTSMSQLEALFPTDVALVPQHTRAQEAKDKVDKLRAMLHRHDIEAPKDVLDVFISKHAWRKPRWLDKLQTVTNNVQIFSNAIGSICQVHGIASVVWGVLRFILDAFGRYFGLLDRVIDIYDEMTRAMPVLNEYANLYAAWPTVSDSLLDIYCSYLDFSLNAVEIFNCNPFKVVFKMTVRFSPIELTLRDAAKKISSTTQSFRDRIGFVRDAIGVYTWERVNTVEVTSIQGPTSQESPKLARIFSVPKARNGKFCGRKEVLAQLDHDLLPGQSSPQKSCTLHGAPGMGKTQIALEFAYRCCEIFPELHIFWVPAEDETALSQAFGKIARLVGAGKDVVDQARLVENATAWLCENTSWLMIFDNVNNPDIFKKYQPCCNHGSILVTSQYQRTIHATTKEIPLRHLTPQEGSDFLLDHIPEQQKLHMGDPDSLAQVFTNMSEEVNGSPLVLVGIAGSIISSAVSAEGALKVLQQSGSLGKRNPITNGHSAWAYDRPIDSAWDMALRAVPDKGLTILRIMSMLAADNIPVDILNRDLQGKLSFLGYQDSARFRHEIQAALVERYLVEDSNPALSWSFYSIHRQLQSKILRDLQTVPYQHQLTFDRAVALIARDFPAFPKFMTPNFSQWPSNEKLIAHVLKLNSVYRANERSQGQDETPTEVPLIPSMAFAELLTGAGYYLYEVGLADSCVAVLETAEKISHEFRTSSTAEATTSMQGGQPSLHANSLKLETTAIAISWGIIEQAQGLTGARKAMAKAKEVVALRENHASLPGRSPDDRFESQVLLSNAYNDIGIEKIHMHQYASAMDYLQKSLDLKRQLETQGLAIPAFEFAESINNMGFAALGQNLTEEALKYSERAVDLIYKDGSHDSDVTRFTFSHGVTLFLNGQPQRALDVMKQVYQNRKDIFGESGRQTRDASYAVSFIYYAQGHFEDASKTIQGCFIKQAKNIWPAECLTRAKYLESQILQALGDMTEGKKKHDEALQELDGYLSQIFPTAYAQKAEQDTVACSSHAYLMAADEAIRFDYVVPFYAGRFATGKSAGRRNGRGCYPPLEDVE</sequence>
<dbReference type="InterPro" id="IPR053137">
    <property type="entry name" value="NLR-like"/>
</dbReference>
<evidence type="ECO:0000256" key="1">
    <source>
        <dbReference type="PROSITE-ProRule" id="PRU00339"/>
    </source>
</evidence>
<dbReference type="SMART" id="SM00028">
    <property type="entry name" value="TPR"/>
    <property type="match status" value="2"/>
</dbReference>
<dbReference type="Proteomes" id="UP001451303">
    <property type="component" value="Unassembled WGS sequence"/>
</dbReference>
<dbReference type="Gene3D" id="1.25.40.10">
    <property type="entry name" value="Tetratricopeptide repeat domain"/>
    <property type="match status" value="1"/>
</dbReference>
<evidence type="ECO:0000259" key="2">
    <source>
        <dbReference type="Pfam" id="PF24809"/>
    </source>
</evidence>
<keyword evidence="4" id="KW-1185">Reference proteome</keyword>
<dbReference type="EMBL" id="JAVLET010000014">
    <property type="protein sequence ID" value="KAL0466054.1"/>
    <property type="molecule type" value="Genomic_DNA"/>
</dbReference>
<comment type="caution">
    <text evidence="3">The sequence shown here is derived from an EMBL/GenBank/DDBJ whole genome shotgun (WGS) entry which is preliminary data.</text>
</comment>
<dbReference type="PANTHER" id="PTHR46082">
    <property type="entry name" value="ATP/GTP-BINDING PROTEIN-RELATED"/>
    <property type="match status" value="1"/>
</dbReference>
<accession>A0ABR3D069</accession>
<organism evidence="3 4">
    <name type="scientific">Neurospora intermedia</name>
    <dbReference type="NCBI Taxonomy" id="5142"/>
    <lineage>
        <taxon>Eukaryota</taxon>
        <taxon>Fungi</taxon>
        <taxon>Dikarya</taxon>
        <taxon>Ascomycota</taxon>
        <taxon>Pezizomycotina</taxon>
        <taxon>Sordariomycetes</taxon>
        <taxon>Sordariomycetidae</taxon>
        <taxon>Sordariales</taxon>
        <taxon>Sordariaceae</taxon>
        <taxon>Neurospora</taxon>
    </lineage>
</organism>
<dbReference type="PROSITE" id="PS50005">
    <property type="entry name" value="TPR"/>
    <property type="match status" value="1"/>
</dbReference>
<evidence type="ECO:0000313" key="4">
    <source>
        <dbReference type="Proteomes" id="UP001451303"/>
    </source>
</evidence>
<dbReference type="InterPro" id="IPR019734">
    <property type="entry name" value="TPR_rpt"/>
</dbReference>
<evidence type="ECO:0000313" key="3">
    <source>
        <dbReference type="EMBL" id="KAL0466054.1"/>
    </source>
</evidence>
<dbReference type="InterPro" id="IPR056125">
    <property type="entry name" value="DUF7708"/>
</dbReference>
<dbReference type="Pfam" id="PF24809">
    <property type="entry name" value="DUF7708"/>
    <property type="match status" value="1"/>
</dbReference>